<reference evidence="1 2" key="1">
    <citation type="submission" date="2019-09" db="EMBL/GenBank/DDBJ databases">
        <title>Goodfellowia gen. nov., a new genus of the Pseudonocardineae related to Actinoalloteichus, containing Goodfellowia coeruleoviolacea gen. nov., comb. nov. gen. nov., comb. nov.</title>
        <authorList>
            <person name="Labeda D."/>
        </authorList>
    </citation>
    <scope>NUCLEOTIDE SEQUENCE [LARGE SCALE GENOMIC DNA]</scope>
    <source>
        <strain evidence="1 2">AN110305</strain>
    </source>
</reference>
<accession>A0A5B2XE12</accession>
<dbReference type="AlphaFoldDB" id="A0A5B2XE12"/>
<gene>
    <name evidence="1" type="ORF">F0L68_16925</name>
</gene>
<proteinExistence type="predicted"/>
<organism evidence="1 2">
    <name type="scientific">Solihabitans fulvus</name>
    <dbReference type="NCBI Taxonomy" id="1892852"/>
    <lineage>
        <taxon>Bacteria</taxon>
        <taxon>Bacillati</taxon>
        <taxon>Actinomycetota</taxon>
        <taxon>Actinomycetes</taxon>
        <taxon>Pseudonocardiales</taxon>
        <taxon>Pseudonocardiaceae</taxon>
        <taxon>Solihabitans</taxon>
    </lineage>
</organism>
<evidence type="ECO:0000313" key="1">
    <source>
        <dbReference type="EMBL" id="KAA2261466.1"/>
    </source>
</evidence>
<dbReference type="OrthoDB" id="3686457at2"/>
<dbReference type="RefSeq" id="WP_149850543.1">
    <property type="nucleotide sequence ID" value="NZ_VUOB01000028.1"/>
</dbReference>
<evidence type="ECO:0000313" key="2">
    <source>
        <dbReference type="Proteomes" id="UP000323454"/>
    </source>
</evidence>
<reference evidence="1 2" key="2">
    <citation type="submission" date="2019-09" db="EMBL/GenBank/DDBJ databases">
        <authorList>
            <person name="Jin C."/>
        </authorList>
    </citation>
    <scope>NUCLEOTIDE SEQUENCE [LARGE SCALE GENOMIC DNA]</scope>
    <source>
        <strain evidence="1 2">AN110305</strain>
    </source>
</reference>
<name>A0A5B2XE12_9PSEU</name>
<dbReference type="EMBL" id="VUOB01000028">
    <property type="protein sequence ID" value="KAA2261466.1"/>
    <property type="molecule type" value="Genomic_DNA"/>
</dbReference>
<sequence>MPAQQSPPPEPQAAFAAKLRDLHARCGSPTQVTLGEKMNAVHSTISEKLTGRRFPTLEWVERFVRACAPDANLDPWRAEWYATRRALDAIRH</sequence>
<dbReference type="Proteomes" id="UP000323454">
    <property type="component" value="Unassembled WGS sequence"/>
</dbReference>
<comment type="caution">
    <text evidence="1">The sequence shown here is derived from an EMBL/GenBank/DDBJ whole genome shotgun (WGS) entry which is preliminary data.</text>
</comment>
<protein>
    <submittedName>
        <fullName evidence="1">Helix-turn-helix domain-containing protein</fullName>
    </submittedName>
</protein>
<keyword evidence="2" id="KW-1185">Reference proteome</keyword>